<organism evidence="3 4">
    <name type="scientific">Nocardia higoensis</name>
    <dbReference type="NCBI Taxonomy" id="228599"/>
    <lineage>
        <taxon>Bacteria</taxon>
        <taxon>Bacillati</taxon>
        <taxon>Actinomycetota</taxon>
        <taxon>Actinomycetes</taxon>
        <taxon>Mycobacteriales</taxon>
        <taxon>Nocardiaceae</taxon>
        <taxon>Nocardia</taxon>
    </lineage>
</organism>
<name>A0ABS0D6S0_9NOCA</name>
<comment type="similarity">
    <text evidence="1">Belongs to the short-chain dehydrogenases/reductases (SDR) family.</text>
</comment>
<dbReference type="SUPFAM" id="SSF51735">
    <property type="entry name" value="NAD(P)-binding Rossmann-fold domains"/>
    <property type="match status" value="1"/>
</dbReference>
<sequence length="278" mass="27355">MSDVLVVIGIGGMGMAIARRLGPGRPVLLADFDDAALQDVAERLRGDGYDVHTQQVDVSDPAAVTALAARAAELGAVTAVAHTAGLSPTQASAAAILGVDLAGVAYVLDAFGEVVAPGGAGVVIASMAGSLTAGALPAEMETALARTPSGELLDLPFLQESAIPNAGAAYAFAKRGNQLRVQSASLAWGARGARVNSISPGVISTPMGREELAGESGAGMRAMIAGSGTGRVGTPADIAAAVAFLLGPESTFITGTDLLVDGGVVAAVRSGAVQLGAS</sequence>
<accession>A0ABS0D6S0</accession>
<dbReference type="InterPro" id="IPR036291">
    <property type="entry name" value="NAD(P)-bd_dom_sf"/>
</dbReference>
<dbReference type="Gene3D" id="3.40.50.720">
    <property type="entry name" value="NAD(P)-binding Rossmann-like Domain"/>
    <property type="match status" value="1"/>
</dbReference>
<evidence type="ECO:0000313" key="4">
    <source>
        <dbReference type="Proteomes" id="UP000707731"/>
    </source>
</evidence>
<evidence type="ECO:0000313" key="3">
    <source>
        <dbReference type="EMBL" id="MBF6354166.1"/>
    </source>
</evidence>
<keyword evidence="2" id="KW-0560">Oxidoreductase</keyword>
<proteinExistence type="inferred from homology"/>
<comment type="caution">
    <text evidence="3">The sequence shown here is derived from an EMBL/GenBank/DDBJ whole genome shotgun (WGS) entry which is preliminary data.</text>
</comment>
<dbReference type="Proteomes" id="UP000707731">
    <property type="component" value="Unassembled WGS sequence"/>
</dbReference>
<dbReference type="PANTHER" id="PTHR24321:SF8">
    <property type="entry name" value="ESTRADIOL 17-BETA-DEHYDROGENASE 8-RELATED"/>
    <property type="match status" value="1"/>
</dbReference>
<dbReference type="EMBL" id="JADLQN010000001">
    <property type="protein sequence ID" value="MBF6354166.1"/>
    <property type="molecule type" value="Genomic_DNA"/>
</dbReference>
<protein>
    <submittedName>
        <fullName evidence="3">SDR family oxidoreductase</fullName>
    </submittedName>
</protein>
<dbReference type="InterPro" id="IPR002347">
    <property type="entry name" value="SDR_fam"/>
</dbReference>
<reference evidence="3 4" key="1">
    <citation type="submission" date="2020-10" db="EMBL/GenBank/DDBJ databases">
        <title>Identification of Nocardia species via Next-generation sequencing and recognition of intraspecies genetic diversity.</title>
        <authorList>
            <person name="Li P."/>
            <person name="Li P."/>
            <person name="Lu B."/>
        </authorList>
    </citation>
    <scope>NUCLEOTIDE SEQUENCE [LARGE SCALE GENOMIC DNA]</scope>
    <source>
        <strain evidence="3 4">BJ06-0143</strain>
    </source>
</reference>
<dbReference type="NCBIfam" id="NF005395">
    <property type="entry name" value="PRK06940.1"/>
    <property type="match status" value="1"/>
</dbReference>
<evidence type="ECO:0000256" key="1">
    <source>
        <dbReference type="ARBA" id="ARBA00006484"/>
    </source>
</evidence>
<keyword evidence="4" id="KW-1185">Reference proteome</keyword>
<gene>
    <name evidence="3" type="ORF">IU449_06360</name>
</gene>
<dbReference type="Pfam" id="PF13561">
    <property type="entry name" value="adh_short_C2"/>
    <property type="match status" value="2"/>
</dbReference>
<dbReference type="RefSeq" id="WP_195000966.1">
    <property type="nucleotide sequence ID" value="NZ_JADLQN010000001.1"/>
</dbReference>
<evidence type="ECO:0000256" key="2">
    <source>
        <dbReference type="ARBA" id="ARBA00023002"/>
    </source>
</evidence>
<dbReference type="PANTHER" id="PTHR24321">
    <property type="entry name" value="DEHYDROGENASES, SHORT CHAIN"/>
    <property type="match status" value="1"/>
</dbReference>
<dbReference type="PRINTS" id="PR00081">
    <property type="entry name" value="GDHRDH"/>
</dbReference>